<dbReference type="InterPro" id="IPR034804">
    <property type="entry name" value="SQR/QFR_C/D"/>
</dbReference>
<evidence type="ECO:0000256" key="1">
    <source>
        <dbReference type="ARBA" id="ARBA00004370"/>
    </source>
</evidence>
<dbReference type="SUPFAM" id="SSF81343">
    <property type="entry name" value="Fumarate reductase respiratory complex transmembrane subunits"/>
    <property type="match status" value="1"/>
</dbReference>
<dbReference type="GO" id="GO:0016020">
    <property type="term" value="C:membrane"/>
    <property type="evidence" value="ECO:0007669"/>
    <property type="project" value="UniProtKB-SubCell"/>
</dbReference>
<dbReference type="InterPro" id="IPR014314">
    <property type="entry name" value="Succ_DH_cytb556"/>
</dbReference>
<keyword evidence="4" id="KW-0479">Metal-binding</keyword>
<feature type="transmembrane region" description="Helical" evidence="8">
    <location>
        <begin position="12"/>
        <end position="34"/>
    </location>
</feature>
<comment type="subcellular location">
    <subcellularLocation>
        <location evidence="1">Membrane</location>
    </subcellularLocation>
</comment>
<dbReference type="AlphaFoldDB" id="A0A7C3UE36"/>
<gene>
    <name evidence="9" type="primary">sdhC</name>
    <name evidence="10" type="ORF">ENT89_05235</name>
    <name evidence="9" type="ORF">ENX77_05695</name>
</gene>
<evidence type="ECO:0000256" key="8">
    <source>
        <dbReference type="SAM" id="Phobius"/>
    </source>
</evidence>
<keyword evidence="6" id="KW-0408">Iron</keyword>
<dbReference type="GO" id="GO:0006099">
    <property type="term" value="P:tricarboxylic acid cycle"/>
    <property type="evidence" value="ECO:0007669"/>
    <property type="project" value="InterPro"/>
</dbReference>
<dbReference type="EMBL" id="DTPI01000031">
    <property type="protein sequence ID" value="HGE66594.1"/>
    <property type="molecule type" value="Genomic_DNA"/>
</dbReference>
<feature type="transmembrane region" description="Helical" evidence="8">
    <location>
        <begin position="92"/>
        <end position="114"/>
    </location>
</feature>
<dbReference type="GO" id="GO:0046872">
    <property type="term" value="F:metal ion binding"/>
    <property type="evidence" value="ECO:0007669"/>
    <property type="project" value="UniProtKB-KW"/>
</dbReference>
<dbReference type="PIRSF" id="PIRSF000178">
    <property type="entry name" value="SDH_cyt_b560"/>
    <property type="match status" value="1"/>
</dbReference>
<evidence type="ECO:0000256" key="5">
    <source>
        <dbReference type="ARBA" id="ARBA00022989"/>
    </source>
</evidence>
<comment type="caution">
    <text evidence="9">The sequence shown here is derived from an EMBL/GenBank/DDBJ whole genome shotgun (WGS) entry which is preliminary data.</text>
</comment>
<reference evidence="9" key="1">
    <citation type="journal article" date="2020" name="mSystems">
        <title>Genome- and Community-Level Interaction Insights into Carbon Utilization and Element Cycling Functions of Hydrothermarchaeota in Hydrothermal Sediment.</title>
        <authorList>
            <person name="Zhou Z."/>
            <person name="Liu Y."/>
            <person name="Xu W."/>
            <person name="Pan J."/>
            <person name="Luo Z.H."/>
            <person name="Li M."/>
        </authorList>
    </citation>
    <scope>NUCLEOTIDE SEQUENCE [LARGE SCALE GENOMIC DNA]</scope>
    <source>
        <strain evidence="10">SpSt-62</strain>
        <strain evidence="9">SpSt-97</strain>
    </source>
</reference>
<evidence type="ECO:0000256" key="4">
    <source>
        <dbReference type="ARBA" id="ARBA00022723"/>
    </source>
</evidence>
<keyword evidence="5 8" id="KW-1133">Transmembrane helix</keyword>
<evidence type="ECO:0000256" key="3">
    <source>
        <dbReference type="ARBA" id="ARBA00022692"/>
    </source>
</evidence>
<evidence type="ECO:0000256" key="2">
    <source>
        <dbReference type="ARBA" id="ARBA00022617"/>
    </source>
</evidence>
<dbReference type="Pfam" id="PF01127">
    <property type="entry name" value="Sdh_cyt"/>
    <property type="match status" value="1"/>
</dbReference>
<keyword evidence="7 8" id="KW-0472">Membrane</keyword>
<accession>A0A7C3UE36</accession>
<feature type="transmembrane region" description="Helical" evidence="8">
    <location>
        <begin position="59"/>
        <end position="80"/>
    </location>
</feature>
<dbReference type="EMBL" id="DTAK01000038">
    <property type="protein sequence ID" value="HGU59560.1"/>
    <property type="molecule type" value="Genomic_DNA"/>
</dbReference>
<dbReference type="InterPro" id="IPR000701">
    <property type="entry name" value="SuccDH_FuR_B_TM-su"/>
</dbReference>
<dbReference type="Gene3D" id="1.20.1300.10">
    <property type="entry name" value="Fumarate reductase/succinate dehydrogenase, transmembrane subunit"/>
    <property type="match status" value="1"/>
</dbReference>
<evidence type="ECO:0000256" key="7">
    <source>
        <dbReference type="ARBA" id="ARBA00023136"/>
    </source>
</evidence>
<protein>
    <submittedName>
        <fullName evidence="9">Succinate dehydrogenase, cytochrome b556 subunit</fullName>
    </submittedName>
</protein>
<dbReference type="NCBIfam" id="TIGR02970">
    <property type="entry name" value="succ_dehyd_cytB"/>
    <property type="match status" value="1"/>
</dbReference>
<evidence type="ECO:0000256" key="6">
    <source>
        <dbReference type="ARBA" id="ARBA00023004"/>
    </source>
</evidence>
<dbReference type="GO" id="GO:0009055">
    <property type="term" value="F:electron transfer activity"/>
    <property type="evidence" value="ECO:0007669"/>
    <property type="project" value="InterPro"/>
</dbReference>
<keyword evidence="2" id="KW-0349">Heme</keyword>
<evidence type="ECO:0000313" key="9">
    <source>
        <dbReference type="EMBL" id="HGE66594.1"/>
    </source>
</evidence>
<organism evidence="9">
    <name type="scientific">Geoglobus ahangari</name>
    <dbReference type="NCBI Taxonomy" id="113653"/>
    <lineage>
        <taxon>Archaea</taxon>
        <taxon>Methanobacteriati</taxon>
        <taxon>Methanobacteriota</taxon>
        <taxon>Archaeoglobi</taxon>
        <taxon>Archaeoglobales</taxon>
        <taxon>Archaeoglobaceae</taxon>
        <taxon>Geoglobus</taxon>
    </lineage>
</organism>
<name>A0A7C3UE36_9EURY</name>
<proteinExistence type="predicted"/>
<evidence type="ECO:0000313" key="10">
    <source>
        <dbReference type="EMBL" id="HGU59560.1"/>
    </source>
</evidence>
<keyword evidence="3 8" id="KW-0812">Transmembrane</keyword>
<sequence length="115" mass="12845">MAMHTRSVLDPFGWILQMITGFLLLGFVLFHLYITHLSSHEALSYEQVVLRLSDPTIRAFYWIFLVAVAFHAFNGLRAILLDTDFGGKNARAVNAITILLFLAATAYGGLLLIAF</sequence>